<evidence type="ECO:0000256" key="3">
    <source>
        <dbReference type="ARBA" id="ARBA00022525"/>
    </source>
</evidence>
<dbReference type="Pfam" id="PF08548">
    <property type="entry name" value="Peptidase_M10_C"/>
    <property type="match status" value="1"/>
</dbReference>
<dbReference type="Proteomes" id="UP001595632">
    <property type="component" value="Unassembled WGS sequence"/>
</dbReference>
<organism evidence="6 7">
    <name type="scientific">Psychromarinibacter halotolerans</name>
    <dbReference type="NCBI Taxonomy" id="1775175"/>
    <lineage>
        <taxon>Bacteria</taxon>
        <taxon>Pseudomonadati</taxon>
        <taxon>Pseudomonadota</taxon>
        <taxon>Alphaproteobacteria</taxon>
        <taxon>Rhodobacterales</taxon>
        <taxon>Paracoccaceae</taxon>
        <taxon>Psychromarinibacter</taxon>
    </lineage>
</organism>
<proteinExistence type="predicted"/>
<keyword evidence="7" id="KW-1185">Reference proteome</keyword>
<dbReference type="PROSITE" id="PS00330">
    <property type="entry name" value="HEMOLYSIN_CALCIUM"/>
    <property type="match status" value="3"/>
</dbReference>
<feature type="domain" description="Peptidase M10 serralysin C-terminal" evidence="5">
    <location>
        <begin position="320"/>
        <end position="465"/>
    </location>
</feature>
<dbReference type="InterPro" id="IPR018511">
    <property type="entry name" value="Hemolysin-typ_Ca-bd_CS"/>
</dbReference>
<name>A0ABV7GSR1_9RHOB</name>
<dbReference type="PANTHER" id="PTHR38340">
    <property type="entry name" value="S-LAYER PROTEIN"/>
    <property type="match status" value="1"/>
</dbReference>
<keyword evidence="3" id="KW-0964">Secreted</keyword>
<keyword evidence="4" id="KW-0677">Repeat</keyword>
<sequence length="466" mass="47183">MAISTITGLVETQQTPGANDTILITDGGALVFGDEAVLTSGDDVVVTNNGDLFGGIRSTGLGLTVTNNGVMSATDVNVVDVGSNGSSVSNLTLTNTGIIQSAGDTGPTIITQRGGNVIHNSGEIIGFEDTAILLFAATTSVAGGDANRIVNTGTIVGGTFRSNSGALFQHGSIQTSEDQDVVINSGTLVGNVFLGFGDDIFDGRGGTVVGKVNGSFNDDLYIIDDASIQLEENENLGTDTVRTYVSYALEDNFEILELGGADDIDGTGNGLQNEIAGNDGNNRLSGGGSRDLIDGRGGHDVIDAGRGDDIVDGGEGDDTIAGRSGIDQLNGGEGNDWIFGGLGADLIDGGDGNDTLIGGQGADELTGGSEQDVFVFARLSDSPNGVGDTITDFETGIDAIDLSGLSGGGLDLSIGGSFTGNGPSARTFENSFGDTVLRIDVDGDGSTDMRVDILGVQGLTLADFIL</sequence>
<dbReference type="RefSeq" id="WP_275633024.1">
    <property type="nucleotide sequence ID" value="NZ_JARGYD010000004.1"/>
</dbReference>
<comment type="subcellular location">
    <subcellularLocation>
        <location evidence="2">Secreted</location>
    </subcellularLocation>
</comment>
<dbReference type="InterPro" id="IPR013858">
    <property type="entry name" value="Peptidase_M10B_C"/>
</dbReference>
<evidence type="ECO:0000256" key="2">
    <source>
        <dbReference type="ARBA" id="ARBA00004613"/>
    </source>
</evidence>
<evidence type="ECO:0000256" key="4">
    <source>
        <dbReference type="ARBA" id="ARBA00022737"/>
    </source>
</evidence>
<dbReference type="InterPro" id="IPR011049">
    <property type="entry name" value="Serralysin-like_metalloprot_C"/>
</dbReference>
<evidence type="ECO:0000259" key="5">
    <source>
        <dbReference type="Pfam" id="PF08548"/>
    </source>
</evidence>
<dbReference type="PANTHER" id="PTHR38340:SF1">
    <property type="entry name" value="S-LAYER PROTEIN"/>
    <property type="match status" value="1"/>
</dbReference>
<evidence type="ECO:0000256" key="1">
    <source>
        <dbReference type="ARBA" id="ARBA00001913"/>
    </source>
</evidence>
<dbReference type="InterPro" id="IPR001343">
    <property type="entry name" value="Hemolysn_Ca-bd"/>
</dbReference>
<protein>
    <submittedName>
        <fullName evidence="6">Calcium-binding protein</fullName>
    </submittedName>
</protein>
<reference evidence="7" key="1">
    <citation type="journal article" date="2019" name="Int. J. Syst. Evol. Microbiol.">
        <title>The Global Catalogue of Microorganisms (GCM) 10K type strain sequencing project: providing services to taxonomists for standard genome sequencing and annotation.</title>
        <authorList>
            <consortium name="The Broad Institute Genomics Platform"/>
            <consortium name="The Broad Institute Genome Sequencing Center for Infectious Disease"/>
            <person name="Wu L."/>
            <person name="Ma J."/>
        </authorList>
    </citation>
    <scope>NUCLEOTIDE SEQUENCE [LARGE SCALE GENOMIC DNA]</scope>
    <source>
        <strain evidence="7">KCTC 52366</strain>
    </source>
</reference>
<dbReference type="EMBL" id="JBHRTB010000010">
    <property type="protein sequence ID" value="MFC3143045.1"/>
    <property type="molecule type" value="Genomic_DNA"/>
</dbReference>
<comment type="cofactor">
    <cofactor evidence="1">
        <name>Ca(2+)</name>
        <dbReference type="ChEBI" id="CHEBI:29108"/>
    </cofactor>
</comment>
<evidence type="ECO:0000313" key="7">
    <source>
        <dbReference type="Proteomes" id="UP001595632"/>
    </source>
</evidence>
<gene>
    <name evidence="6" type="ORF">ACFOGP_10015</name>
</gene>
<dbReference type="InterPro" id="IPR050557">
    <property type="entry name" value="RTX_toxin/Mannuronan_C5-epim"/>
</dbReference>
<comment type="caution">
    <text evidence="6">The sequence shown here is derived from an EMBL/GenBank/DDBJ whole genome shotgun (WGS) entry which is preliminary data.</text>
</comment>
<dbReference type="PRINTS" id="PR00313">
    <property type="entry name" value="CABNDNGRPT"/>
</dbReference>
<dbReference type="Gene3D" id="2.150.10.10">
    <property type="entry name" value="Serralysin-like metalloprotease, C-terminal"/>
    <property type="match status" value="2"/>
</dbReference>
<evidence type="ECO:0000313" key="6">
    <source>
        <dbReference type="EMBL" id="MFC3143045.1"/>
    </source>
</evidence>
<dbReference type="Pfam" id="PF00353">
    <property type="entry name" value="HemolysinCabind"/>
    <property type="match status" value="2"/>
</dbReference>
<accession>A0ABV7GSR1</accession>
<dbReference type="SUPFAM" id="SSF51120">
    <property type="entry name" value="beta-Roll"/>
    <property type="match status" value="1"/>
</dbReference>